<proteinExistence type="predicted"/>
<feature type="region of interest" description="Disordered" evidence="1">
    <location>
        <begin position="35"/>
        <end position="91"/>
    </location>
</feature>
<keyword evidence="2" id="KW-0732">Signal</keyword>
<dbReference type="EMBL" id="VWSF01000009">
    <property type="protein sequence ID" value="KAA5545030.1"/>
    <property type="molecule type" value="Genomic_DNA"/>
</dbReference>
<dbReference type="AlphaFoldDB" id="A0A5M6DF64"/>
<sequence>MKKTPLMLSLTLRPLTWLLGFTLLLGACQEDQILPRETPTNQNPGDTNNPAEPGNPVEPGTPNNPNTPVDPNNPGNGQPDPGQQPNPMPTGKFVQLKWSELDFQRVDYDNNNLITRYVSQYNSSQGSNAVTNFTQEFHYDANKRLVKQTSNVYGNILFFYNGNQLEKAMENDKLDRPLKEYYFTFRTDGKLESRLTYKVDLNNNKTEYQKQVYKYDTRGNLVILEDYFKNPATNRLELSTRFFFEDFDDKKAAIPFLATYPYLPQFTAWVNNPRVKYARNKDGYELSGRERYGYTYNTDGFPGSQIRSTVIGNGRPDVTFTGNYIYNFN</sequence>
<evidence type="ECO:0008006" key="5">
    <source>
        <dbReference type="Google" id="ProtNLM"/>
    </source>
</evidence>
<keyword evidence="4" id="KW-1185">Reference proteome</keyword>
<evidence type="ECO:0000313" key="3">
    <source>
        <dbReference type="EMBL" id="KAA5545030.1"/>
    </source>
</evidence>
<gene>
    <name evidence="3" type="ORF">F0145_13325</name>
</gene>
<comment type="caution">
    <text evidence="3">The sequence shown here is derived from an EMBL/GenBank/DDBJ whole genome shotgun (WGS) entry which is preliminary data.</text>
</comment>
<reference evidence="3 4" key="1">
    <citation type="submission" date="2019-09" db="EMBL/GenBank/DDBJ databases">
        <title>Genome sequence and assembly of Adhaeribacter sp.</title>
        <authorList>
            <person name="Chhetri G."/>
        </authorList>
    </citation>
    <scope>NUCLEOTIDE SEQUENCE [LARGE SCALE GENOMIC DNA]</scope>
    <source>
        <strain evidence="3 4">DK36</strain>
    </source>
</reference>
<feature type="chain" id="PRO_5024437598" description="YD repeat-containing protein" evidence="2">
    <location>
        <begin position="27"/>
        <end position="329"/>
    </location>
</feature>
<dbReference type="PROSITE" id="PS51257">
    <property type="entry name" value="PROKAR_LIPOPROTEIN"/>
    <property type="match status" value="1"/>
</dbReference>
<feature type="compositionally biased region" description="Low complexity" evidence="1">
    <location>
        <begin position="52"/>
        <end position="81"/>
    </location>
</feature>
<organism evidence="3 4">
    <name type="scientific">Adhaeribacter rhizoryzae</name>
    <dbReference type="NCBI Taxonomy" id="2607907"/>
    <lineage>
        <taxon>Bacteria</taxon>
        <taxon>Pseudomonadati</taxon>
        <taxon>Bacteroidota</taxon>
        <taxon>Cytophagia</taxon>
        <taxon>Cytophagales</taxon>
        <taxon>Hymenobacteraceae</taxon>
        <taxon>Adhaeribacter</taxon>
    </lineage>
</organism>
<protein>
    <recommendedName>
        <fullName evidence="5">YD repeat-containing protein</fullName>
    </recommendedName>
</protein>
<dbReference type="Proteomes" id="UP000323426">
    <property type="component" value="Unassembled WGS sequence"/>
</dbReference>
<dbReference type="RefSeq" id="WP_150088913.1">
    <property type="nucleotide sequence ID" value="NZ_VWSF01000009.1"/>
</dbReference>
<name>A0A5M6DF64_9BACT</name>
<accession>A0A5M6DF64</accession>
<evidence type="ECO:0000313" key="4">
    <source>
        <dbReference type="Proteomes" id="UP000323426"/>
    </source>
</evidence>
<feature type="signal peptide" evidence="2">
    <location>
        <begin position="1"/>
        <end position="26"/>
    </location>
</feature>
<evidence type="ECO:0000256" key="1">
    <source>
        <dbReference type="SAM" id="MobiDB-lite"/>
    </source>
</evidence>
<evidence type="ECO:0000256" key="2">
    <source>
        <dbReference type="SAM" id="SignalP"/>
    </source>
</evidence>
<feature type="compositionally biased region" description="Polar residues" evidence="1">
    <location>
        <begin position="38"/>
        <end position="50"/>
    </location>
</feature>